<keyword evidence="3" id="KW-0540">Nuclease</keyword>
<accession>A0A3L7AIH4</accession>
<evidence type="ECO:0000256" key="4">
    <source>
        <dbReference type="ARBA" id="ARBA00022759"/>
    </source>
</evidence>
<comment type="similarity">
    <text evidence="1">Belongs to the HicA mRNA interferase family.</text>
</comment>
<keyword evidence="9" id="KW-1185">Reference proteome</keyword>
<gene>
    <name evidence="8" type="ORF">D9V34_13950</name>
</gene>
<dbReference type="Proteomes" id="UP000269438">
    <property type="component" value="Unassembled WGS sequence"/>
</dbReference>
<name>A0A3L7AIH4_9MICO</name>
<evidence type="ECO:0000256" key="7">
    <source>
        <dbReference type="ARBA" id="ARBA00023016"/>
    </source>
</evidence>
<evidence type="ECO:0000256" key="5">
    <source>
        <dbReference type="ARBA" id="ARBA00022801"/>
    </source>
</evidence>
<dbReference type="Pfam" id="PF07927">
    <property type="entry name" value="HicA_toxin"/>
    <property type="match status" value="1"/>
</dbReference>
<evidence type="ECO:0000313" key="8">
    <source>
        <dbReference type="EMBL" id="RLP80296.1"/>
    </source>
</evidence>
<keyword evidence="6" id="KW-0694">RNA-binding</keyword>
<organism evidence="8 9">
    <name type="scientific">Mycetocola lacteus</name>
    <dbReference type="NCBI Taxonomy" id="76637"/>
    <lineage>
        <taxon>Bacteria</taxon>
        <taxon>Bacillati</taxon>
        <taxon>Actinomycetota</taxon>
        <taxon>Actinomycetes</taxon>
        <taxon>Micrococcales</taxon>
        <taxon>Microbacteriaceae</taxon>
        <taxon>Mycetocola</taxon>
    </lineage>
</organism>
<keyword evidence="5" id="KW-0378">Hydrolase</keyword>
<dbReference type="AlphaFoldDB" id="A0A3L7AIH4"/>
<dbReference type="GO" id="GO:0016787">
    <property type="term" value="F:hydrolase activity"/>
    <property type="evidence" value="ECO:0007669"/>
    <property type="project" value="UniProtKB-KW"/>
</dbReference>
<dbReference type="SUPFAM" id="SSF54786">
    <property type="entry name" value="YcfA/nrd intein domain"/>
    <property type="match status" value="1"/>
</dbReference>
<dbReference type="Gene3D" id="3.30.920.30">
    <property type="entry name" value="Hypothetical protein"/>
    <property type="match status" value="1"/>
</dbReference>
<keyword evidence="7" id="KW-0346">Stress response</keyword>
<keyword evidence="4" id="KW-0255">Endonuclease</keyword>
<dbReference type="GO" id="GO:0004519">
    <property type="term" value="F:endonuclease activity"/>
    <property type="evidence" value="ECO:0007669"/>
    <property type="project" value="UniProtKB-KW"/>
</dbReference>
<evidence type="ECO:0000256" key="3">
    <source>
        <dbReference type="ARBA" id="ARBA00022722"/>
    </source>
</evidence>
<dbReference type="RefSeq" id="WP_121689107.1">
    <property type="nucleotide sequence ID" value="NZ_RCUY01000012.1"/>
</dbReference>
<reference evidence="8 9" key="1">
    <citation type="submission" date="2018-10" db="EMBL/GenBank/DDBJ databases">
        <authorList>
            <person name="Li J."/>
        </authorList>
    </citation>
    <scope>NUCLEOTIDE SEQUENCE [LARGE SCALE GENOMIC DNA]</scope>
    <source>
        <strain evidence="8 9">JCM 11654</strain>
    </source>
</reference>
<dbReference type="GO" id="GO:0003729">
    <property type="term" value="F:mRNA binding"/>
    <property type="evidence" value="ECO:0007669"/>
    <property type="project" value="InterPro"/>
</dbReference>
<comment type="caution">
    <text evidence="8">The sequence shown here is derived from an EMBL/GenBank/DDBJ whole genome shotgun (WGS) entry which is preliminary data.</text>
</comment>
<proteinExistence type="inferred from homology"/>
<protein>
    <submittedName>
        <fullName evidence="8">Type II toxin-antitoxin system HicA family toxin</fullName>
    </submittedName>
</protein>
<evidence type="ECO:0000256" key="6">
    <source>
        <dbReference type="ARBA" id="ARBA00022884"/>
    </source>
</evidence>
<evidence type="ECO:0000313" key="9">
    <source>
        <dbReference type="Proteomes" id="UP000269438"/>
    </source>
</evidence>
<evidence type="ECO:0000256" key="2">
    <source>
        <dbReference type="ARBA" id="ARBA00022649"/>
    </source>
</evidence>
<dbReference type="InterPro" id="IPR038570">
    <property type="entry name" value="HicA_sf"/>
</dbReference>
<evidence type="ECO:0000256" key="1">
    <source>
        <dbReference type="ARBA" id="ARBA00006620"/>
    </source>
</evidence>
<dbReference type="EMBL" id="RCUY01000012">
    <property type="protein sequence ID" value="RLP80296.1"/>
    <property type="molecule type" value="Genomic_DNA"/>
</dbReference>
<dbReference type="OrthoDB" id="4425504at2"/>
<dbReference type="InterPro" id="IPR012933">
    <property type="entry name" value="HicA_mRNA_interferase"/>
</dbReference>
<keyword evidence="2" id="KW-1277">Toxin-antitoxin system</keyword>
<sequence>MKDAKRKDVERFLRSQGFTVDRDSGPHTWWKKPGSRSVPIPRHRLISAGVLRTVEQVVGFVPDEWK</sequence>